<protein>
    <recommendedName>
        <fullName evidence="1">General stress protein FMN-binding split barrel domain-containing protein</fullName>
    </recommendedName>
</protein>
<dbReference type="STRING" id="52586.A0A0B1P5B7"/>
<evidence type="ECO:0000313" key="3">
    <source>
        <dbReference type="Proteomes" id="UP000030854"/>
    </source>
</evidence>
<dbReference type="EMBL" id="JNVN01001178">
    <property type="protein sequence ID" value="KHJ33867.1"/>
    <property type="molecule type" value="Genomic_DNA"/>
</dbReference>
<evidence type="ECO:0000313" key="2">
    <source>
        <dbReference type="EMBL" id="KHJ33867.1"/>
    </source>
</evidence>
<dbReference type="Pfam" id="PF16242">
    <property type="entry name" value="Pyrid_ox_like"/>
    <property type="match status" value="1"/>
</dbReference>
<dbReference type="InterPro" id="IPR038725">
    <property type="entry name" value="YdaG_split_barrel_FMN-bd"/>
</dbReference>
<dbReference type="OMA" id="AKAWWDS"/>
<dbReference type="Gene3D" id="2.30.110.10">
    <property type="entry name" value="Electron Transport, Fmn-binding Protein, Chain A"/>
    <property type="match status" value="1"/>
</dbReference>
<proteinExistence type="predicted"/>
<comment type="caution">
    <text evidence="2">The sequence shown here is derived from an EMBL/GenBank/DDBJ whole genome shotgun (WGS) entry which is preliminary data.</text>
</comment>
<keyword evidence="3" id="KW-1185">Reference proteome</keyword>
<dbReference type="SUPFAM" id="SSF50475">
    <property type="entry name" value="FMN-binding split barrel"/>
    <property type="match status" value="1"/>
</dbReference>
<evidence type="ECO:0000259" key="1">
    <source>
        <dbReference type="Pfam" id="PF16242"/>
    </source>
</evidence>
<feature type="domain" description="General stress protein FMN-binding split barrel" evidence="1">
    <location>
        <begin position="30"/>
        <end position="186"/>
    </location>
</feature>
<dbReference type="InterPro" id="IPR052917">
    <property type="entry name" value="Stress-Dev_Protein"/>
</dbReference>
<dbReference type="PANTHER" id="PTHR34818:SF1">
    <property type="entry name" value="PROTEIN BLI-3"/>
    <property type="match status" value="1"/>
</dbReference>
<dbReference type="HOGENOM" id="CLU_091428_0_0_1"/>
<accession>A0A0B1P5B7</accession>
<dbReference type="InterPro" id="IPR012349">
    <property type="entry name" value="Split_barrel_FMN-bd"/>
</dbReference>
<dbReference type="Proteomes" id="UP000030854">
    <property type="component" value="Unassembled WGS sequence"/>
</dbReference>
<gene>
    <name evidence="2" type="ORF">EV44_g1739</name>
</gene>
<dbReference type="PANTHER" id="PTHR34818">
    <property type="entry name" value="PROTEIN BLI-3"/>
    <property type="match status" value="1"/>
</dbReference>
<dbReference type="OrthoDB" id="434253at2759"/>
<name>A0A0B1P5B7_UNCNE</name>
<reference evidence="2 3" key="1">
    <citation type="journal article" date="2014" name="BMC Genomics">
        <title>Adaptive genomic structural variation in the grape powdery mildew pathogen, Erysiphe necator.</title>
        <authorList>
            <person name="Jones L."/>
            <person name="Riaz S."/>
            <person name="Morales-Cruz A."/>
            <person name="Amrine K.C."/>
            <person name="McGuire B."/>
            <person name="Gubler W.D."/>
            <person name="Walker M.A."/>
            <person name="Cantu D."/>
        </authorList>
    </citation>
    <scope>NUCLEOTIDE SEQUENCE [LARGE SCALE GENOMIC DNA]</scope>
    <source>
        <strain evidence="3">c</strain>
    </source>
</reference>
<sequence length="210" mass="22986">MVFLSNTDDHEKPADPYKAANLDECVSIKDKVRDLSKFVDSCKFGIMTTRDSSSGALFSRCMVVAAKEVDGVDLIFFTNTETGKVNHIKSDPHVNVSFLDSSGQWASFAGETSIITESGIVAKYYSSMLKAWIGDLGDGKHDGSPNDPRLGIIKVRSRTITYAITSNNAITRGFKVAQGAVTGNSPAIHKLREISEKEILTWRSSKEMVE</sequence>
<organism evidence="2 3">
    <name type="scientific">Uncinula necator</name>
    <name type="common">Grape powdery mildew</name>
    <dbReference type="NCBI Taxonomy" id="52586"/>
    <lineage>
        <taxon>Eukaryota</taxon>
        <taxon>Fungi</taxon>
        <taxon>Dikarya</taxon>
        <taxon>Ascomycota</taxon>
        <taxon>Pezizomycotina</taxon>
        <taxon>Leotiomycetes</taxon>
        <taxon>Erysiphales</taxon>
        <taxon>Erysiphaceae</taxon>
        <taxon>Erysiphe</taxon>
    </lineage>
</organism>
<dbReference type="AlphaFoldDB" id="A0A0B1P5B7"/>